<keyword evidence="2 6" id="KW-0812">Transmembrane</keyword>
<evidence type="ECO:0000313" key="9">
    <source>
        <dbReference type="Proteomes" id="UP000007305"/>
    </source>
</evidence>
<dbReference type="InParanoid" id="A0A804P6V0"/>
<reference evidence="8" key="3">
    <citation type="submission" date="2021-05" db="UniProtKB">
        <authorList>
            <consortium name="EnsemblPlants"/>
        </authorList>
    </citation>
    <scope>IDENTIFICATION</scope>
    <source>
        <strain evidence="8">cv. B73</strain>
    </source>
</reference>
<evidence type="ECO:0000256" key="6">
    <source>
        <dbReference type="SAM" id="Phobius"/>
    </source>
</evidence>
<dbReference type="EnsemblPlants" id="Zm00001eb212340_T001">
    <property type="protein sequence ID" value="Zm00001eb212340_P001"/>
    <property type="gene ID" value="Zm00001eb212340"/>
</dbReference>
<evidence type="ECO:0000256" key="1">
    <source>
        <dbReference type="ARBA" id="ARBA00004141"/>
    </source>
</evidence>
<evidence type="ECO:0000313" key="8">
    <source>
        <dbReference type="EnsemblPlants" id="Zm00001eb212340_P001"/>
    </source>
</evidence>
<feature type="transmembrane region" description="Helical" evidence="6">
    <location>
        <begin position="140"/>
        <end position="159"/>
    </location>
</feature>
<name>A0A804P6V0_MAIZE</name>
<accession>A0A804P6V0</accession>
<proteinExistence type="predicted"/>
<keyword evidence="4 6" id="KW-0472">Membrane</keyword>
<feature type="domain" description="PIG-P" evidence="7">
    <location>
        <begin position="138"/>
        <end position="253"/>
    </location>
</feature>
<organism evidence="8 9">
    <name type="scientific">Zea mays</name>
    <name type="common">Maize</name>
    <dbReference type="NCBI Taxonomy" id="4577"/>
    <lineage>
        <taxon>Eukaryota</taxon>
        <taxon>Viridiplantae</taxon>
        <taxon>Streptophyta</taxon>
        <taxon>Embryophyta</taxon>
        <taxon>Tracheophyta</taxon>
        <taxon>Spermatophyta</taxon>
        <taxon>Magnoliopsida</taxon>
        <taxon>Liliopsida</taxon>
        <taxon>Poales</taxon>
        <taxon>Poaceae</taxon>
        <taxon>PACMAD clade</taxon>
        <taxon>Panicoideae</taxon>
        <taxon>Andropogonodae</taxon>
        <taxon>Andropogoneae</taxon>
        <taxon>Tripsacinae</taxon>
        <taxon>Zea</taxon>
    </lineage>
</organism>
<dbReference type="PANTHER" id="PTHR47681">
    <property type="entry name" value="PHOSPHATIDYLINOSITOL N-ACETYLGLUCOSAMINYLTRANSFERASE SUBUNIT P-RELATED"/>
    <property type="match status" value="1"/>
</dbReference>
<evidence type="ECO:0000256" key="4">
    <source>
        <dbReference type="ARBA" id="ARBA00023136"/>
    </source>
</evidence>
<comment type="subcellular location">
    <subcellularLocation>
        <location evidence="1">Membrane</location>
        <topology evidence="1">Multi-pass membrane protein</topology>
    </subcellularLocation>
</comment>
<evidence type="ECO:0000256" key="2">
    <source>
        <dbReference type="ARBA" id="ARBA00022692"/>
    </source>
</evidence>
<evidence type="ECO:0000256" key="5">
    <source>
        <dbReference type="SAM" id="MobiDB-lite"/>
    </source>
</evidence>
<reference evidence="9" key="1">
    <citation type="journal article" date="2009" name="Science">
        <title>The B73 maize genome: complexity, diversity, and dynamics.</title>
        <authorList>
            <person name="Schnable P.S."/>
            <person name="Ware D."/>
            <person name="Fulton R.S."/>
            <person name="Stein J.C."/>
            <person name="Wei F."/>
            <person name="Pasternak S."/>
            <person name="Liang C."/>
            <person name="Zhang J."/>
            <person name="Fulton L."/>
            <person name="Graves T.A."/>
            <person name="Minx P."/>
            <person name="Reily A.D."/>
            <person name="Courtney L."/>
            <person name="Kruchowski S.S."/>
            <person name="Tomlinson C."/>
            <person name="Strong C."/>
            <person name="Delehaunty K."/>
            <person name="Fronick C."/>
            <person name="Courtney B."/>
            <person name="Rock S.M."/>
            <person name="Belter E."/>
            <person name="Du F."/>
            <person name="Kim K."/>
            <person name="Abbott R.M."/>
            <person name="Cotton M."/>
            <person name="Levy A."/>
            <person name="Marchetto P."/>
            <person name="Ochoa K."/>
            <person name="Jackson S.M."/>
            <person name="Gillam B."/>
            <person name="Chen W."/>
            <person name="Yan L."/>
            <person name="Higginbotham J."/>
            <person name="Cardenas M."/>
            <person name="Waligorski J."/>
            <person name="Applebaum E."/>
            <person name="Phelps L."/>
            <person name="Falcone J."/>
            <person name="Kanchi K."/>
            <person name="Thane T."/>
            <person name="Scimone A."/>
            <person name="Thane N."/>
            <person name="Henke J."/>
            <person name="Wang T."/>
            <person name="Ruppert J."/>
            <person name="Shah N."/>
            <person name="Rotter K."/>
            <person name="Hodges J."/>
            <person name="Ingenthron E."/>
            <person name="Cordes M."/>
            <person name="Kohlberg S."/>
            <person name="Sgro J."/>
            <person name="Delgado B."/>
            <person name="Mead K."/>
            <person name="Chinwalla A."/>
            <person name="Leonard S."/>
            <person name="Crouse K."/>
            <person name="Collura K."/>
            <person name="Kudrna D."/>
            <person name="Currie J."/>
            <person name="He R."/>
            <person name="Angelova A."/>
            <person name="Rajasekar S."/>
            <person name="Mueller T."/>
            <person name="Lomeli R."/>
            <person name="Scara G."/>
            <person name="Ko A."/>
            <person name="Delaney K."/>
            <person name="Wissotski M."/>
            <person name="Lopez G."/>
            <person name="Campos D."/>
            <person name="Braidotti M."/>
            <person name="Ashley E."/>
            <person name="Golser W."/>
            <person name="Kim H."/>
            <person name="Lee S."/>
            <person name="Lin J."/>
            <person name="Dujmic Z."/>
            <person name="Kim W."/>
            <person name="Talag J."/>
            <person name="Zuccolo A."/>
            <person name="Fan C."/>
            <person name="Sebastian A."/>
            <person name="Kramer M."/>
            <person name="Spiegel L."/>
            <person name="Nascimento L."/>
            <person name="Zutavern T."/>
            <person name="Miller B."/>
            <person name="Ambroise C."/>
            <person name="Muller S."/>
            <person name="Spooner W."/>
            <person name="Narechania A."/>
            <person name="Ren L."/>
            <person name="Wei S."/>
            <person name="Kumari S."/>
            <person name="Faga B."/>
            <person name="Levy M.J."/>
            <person name="McMahan L."/>
            <person name="Van Buren P."/>
            <person name="Vaughn M.W."/>
            <person name="Ying K."/>
            <person name="Yeh C.-T."/>
            <person name="Emrich S.J."/>
            <person name="Jia Y."/>
            <person name="Kalyanaraman A."/>
            <person name="Hsia A.-P."/>
            <person name="Barbazuk W.B."/>
            <person name="Baucom R.S."/>
            <person name="Brutnell T.P."/>
            <person name="Carpita N.C."/>
            <person name="Chaparro C."/>
            <person name="Chia J.-M."/>
            <person name="Deragon J.-M."/>
            <person name="Estill J.C."/>
            <person name="Fu Y."/>
            <person name="Jeddeloh J.A."/>
            <person name="Han Y."/>
            <person name="Lee H."/>
            <person name="Li P."/>
            <person name="Lisch D.R."/>
            <person name="Liu S."/>
            <person name="Liu Z."/>
            <person name="Nagel D.H."/>
            <person name="McCann M.C."/>
            <person name="SanMiguel P."/>
            <person name="Myers A.M."/>
            <person name="Nettleton D."/>
            <person name="Nguyen J."/>
            <person name="Penning B.W."/>
            <person name="Ponnala L."/>
            <person name="Schneider K.L."/>
            <person name="Schwartz D.C."/>
            <person name="Sharma A."/>
            <person name="Soderlund C."/>
            <person name="Springer N.M."/>
            <person name="Sun Q."/>
            <person name="Wang H."/>
            <person name="Waterman M."/>
            <person name="Westerman R."/>
            <person name="Wolfgruber T.K."/>
            <person name="Yang L."/>
            <person name="Yu Y."/>
            <person name="Zhang L."/>
            <person name="Zhou S."/>
            <person name="Zhu Q."/>
            <person name="Bennetzen J.L."/>
            <person name="Dawe R.K."/>
            <person name="Jiang J."/>
            <person name="Jiang N."/>
            <person name="Presting G.G."/>
            <person name="Wessler S.R."/>
            <person name="Aluru S."/>
            <person name="Martienssen R.A."/>
            <person name="Clifton S.W."/>
            <person name="McCombie W.R."/>
            <person name="Wing R.A."/>
            <person name="Wilson R.K."/>
        </authorList>
    </citation>
    <scope>NUCLEOTIDE SEQUENCE [LARGE SCALE GENOMIC DNA]</scope>
    <source>
        <strain evidence="9">cv. B73</strain>
    </source>
</reference>
<feature type="compositionally biased region" description="Low complexity" evidence="5">
    <location>
        <begin position="120"/>
        <end position="129"/>
    </location>
</feature>
<dbReference type="AlphaFoldDB" id="A0A804P6V0"/>
<dbReference type="InterPro" id="IPR013717">
    <property type="entry name" value="PIG-P"/>
</dbReference>
<protein>
    <recommendedName>
        <fullName evidence="7">PIG-P domain-containing protein</fullName>
    </recommendedName>
</protein>
<sequence>MADSRGPRPSVPVLRTSLPTPPPSRRNAATRRRLQLPAPACAQLNCSKPPALASLLQRMGNHQGRMIISNEAVHTELPYCFVKTMEWPPPSTSPSPSLVVRSPRQTVSLIRNRRPHRDWAPSSRSPSFAARDHGPKPSEVYGFVGSITTVIATAVYLAWAYTPEPVLRSLGITYYPSKYWALAVPSFVVVTVVPSMGIYMGLNFAATPPPTSFSTIFDEKSREHTAFSPATEDERPIEPISDIGIDRINSLMYGDR</sequence>
<evidence type="ECO:0000256" key="3">
    <source>
        <dbReference type="ARBA" id="ARBA00022989"/>
    </source>
</evidence>
<gene>
    <name evidence="8" type="primary">LOC118471979</name>
</gene>
<feature type="region of interest" description="Disordered" evidence="5">
    <location>
        <begin position="113"/>
        <end position="134"/>
    </location>
</feature>
<keyword evidence="3 6" id="KW-1133">Transmembrane helix</keyword>
<dbReference type="Proteomes" id="UP000007305">
    <property type="component" value="Chromosome 5"/>
</dbReference>
<dbReference type="GO" id="GO:0016020">
    <property type="term" value="C:membrane"/>
    <property type="evidence" value="ECO:0007669"/>
    <property type="project" value="UniProtKB-SubCell"/>
</dbReference>
<reference evidence="8" key="2">
    <citation type="submission" date="2019-07" db="EMBL/GenBank/DDBJ databases">
        <authorList>
            <person name="Seetharam A."/>
            <person name="Woodhouse M."/>
            <person name="Cannon E."/>
        </authorList>
    </citation>
    <scope>NUCLEOTIDE SEQUENCE [LARGE SCALE GENOMIC DNA]</scope>
    <source>
        <strain evidence="8">cv. B73</strain>
    </source>
</reference>
<dbReference type="Pfam" id="PF08510">
    <property type="entry name" value="PIG-P"/>
    <property type="match status" value="1"/>
</dbReference>
<dbReference type="PANTHER" id="PTHR47681:SF3">
    <property type="entry name" value="PHOSPHATIDYLINOSITOL N-ACETYLGLUCOSAMINYLTRANSFERASE SUBUNIT P-RELATED"/>
    <property type="match status" value="1"/>
</dbReference>
<feature type="region of interest" description="Disordered" evidence="5">
    <location>
        <begin position="1"/>
        <end position="27"/>
    </location>
</feature>
<dbReference type="Gramene" id="Zm00001eb212340_T001">
    <property type="protein sequence ID" value="Zm00001eb212340_P001"/>
    <property type="gene ID" value="Zm00001eb212340"/>
</dbReference>
<feature type="transmembrane region" description="Helical" evidence="6">
    <location>
        <begin position="179"/>
        <end position="202"/>
    </location>
</feature>
<evidence type="ECO:0000259" key="7">
    <source>
        <dbReference type="Pfam" id="PF08510"/>
    </source>
</evidence>
<keyword evidence="9" id="KW-1185">Reference proteome</keyword>